<keyword evidence="2" id="KW-1185">Reference proteome</keyword>
<evidence type="ECO:0000313" key="1">
    <source>
        <dbReference type="EMBL" id="VDP12552.1"/>
    </source>
</evidence>
<accession>A0A183IUI4</accession>
<name>A0A183IUI4_9BILA</name>
<dbReference type="Proteomes" id="UP000270296">
    <property type="component" value="Unassembled WGS sequence"/>
</dbReference>
<gene>
    <name evidence="1" type="ORF">SBAD_LOCUS7281</name>
</gene>
<evidence type="ECO:0000313" key="2">
    <source>
        <dbReference type="Proteomes" id="UP000270296"/>
    </source>
</evidence>
<proteinExistence type="predicted"/>
<dbReference type="WBParaSite" id="SBAD_0000755401-mRNA-1">
    <property type="protein sequence ID" value="SBAD_0000755401-mRNA-1"/>
    <property type="gene ID" value="SBAD_0000755401"/>
</dbReference>
<evidence type="ECO:0000313" key="3">
    <source>
        <dbReference type="WBParaSite" id="SBAD_0000755401-mRNA-1"/>
    </source>
</evidence>
<reference evidence="1 2" key="2">
    <citation type="submission" date="2018-11" db="EMBL/GenBank/DDBJ databases">
        <authorList>
            <consortium name="Pathogen Informatics"/>
        </authorList>
    </citation>
    <scope>NUCLEOTIDE SEQUENCE [LARGE SCALE GENOMIC DNA]</scope>
</reference>
<sequence>MTSLGLYSVEADVEGMVKSNVWYSGVQHWSVSFRDQRATNDRSAAASTYCRRLGAAECLVADNRTNAMSR</sequence>
<dbReference type="AlphaFoldDB" id="A0A183IUI4"/>
<dbReference type="EMBL" id="UZAM01010492">
    <property type="protein sequence ID" value="VDP12552.1"/>
    <property type="molecule type" value="Genomic_DNA"/>
</dbReference>
<reference evidence="3" key="1">
    <citation type="submission" date="2016-06" db="UniProtKB">
        <authorList>
            <consortium name="WormBaseParasite"/>
        </authorList>
    </citation>
    <scope>IDENTIFICATION</scope>
</reference>
<organism evidence="3">
    <name type="scientific">Soboliphyme baturini</name>
    <dbReference type="NCBI Taxonomy" id="241478"/>
    <lineage>
        <taxon>Eukaryota</taxon>
        <taxon>Metazoa</taxon>
        <taxon>Ecdysozoa</taxon>
        <taxon>Nematoda</taxon>
        <taxon>Enoplea</taxon>
        <taxon>Dorylaimia</taxon>
        <taxon>Dioctophymatida</taxon>
        <taxon>Dioctophymatoidea</taxon>
        <taxon>Soboliphymatidae</taxon>
        <taxon>Soboliphyme</taxon>
    </lineage>
</organism>
<protein>
    <submittedName>
        <fullName evidence="3">SRCR domain-containing protein</fullName>
    </submittedName>
</protein>